<dbReference type="FunFam" id="3.40.50.300:FF:000416">
    <property type="entry name" value="p-loop nucleoside triphosphate hydrolase superfamily protein"/>
    <property type="match status" value="1"/>
</dbReference>
<keyword evidence="10" id="KW-1185">Reference proteome</keyword>
<evidence type="ECO:0000256" key="1">
    <source>
        <dbReference type="ARBA" id="ARBA00004572"/>
    </source>
</evidence>
<keyword evidence="4" id="KW-1000">Mitochondrion outer membrane</keyword>
<evidence type="ECO:0000259" key="8">
    <source>
        <dbReference type="SMART" id="SM00382"/>
    </source>
</evidence>
<dbReference type="Pfam" id="PF00004">
    <property type="entry name" value="AAA"/>
    <property type="match status" value="1"/>
</dbReference>
<dbReference type="SMART" id="SM00382">
    <property type="entry name" value="AAA"/>
    <property type="match status" value="1"/>
</dbReference>
<feature type="compositionally biased region" description="Polar residues" evidence="7">
    <location>
        <begin position="146"/>
        <end position="172"/>
    </location>
</feature>
<dbReference type="PANTHER" id="PTHR45644:SF56">
    <property type="entry name" value="AAA ATPASE, PUTATIVE (AFU_ORTHOLOGUE AFUA_2G12920)-RELATED"/>
    <property type="match status" value="1"/>
</dbReference>
<feature type="region of interest" description="Disordered" evidence="7">
    <location>
        <begin position="97"/>
        <end position="189"/>
    </location>
</feature>
<dbReference type="PANTHER" id="PTHR45644">
    <property type="entry name" value="AAA ATPASE, PUTATIVE (AFU_ORTHOLOGUE AFUA_2G12920)-RELATED-RELATED"/>
    <property type="match status" value="1"/>
</dbReference>
<proteinExistence type="predicted"/>
<comment type="subcellular location">
    <subcellularLocation>
        <location evidence="1">Mitochondrion outer membrane</location>
        <topology evidence="1">Single-pass membrane protein</topology>
    </subcellularLocation>
</comment>
<dbReference type="OrthoDB" id="1917316at2759"/>
<keyword evidence="3" id="KW-0547">Nucleotide-binding</keyword>
<dbReference type="AlphaFoldDB" id="A0A9D4UDE7"/>
<feature type="domain" description="AAA+ ATPase" evidence="8">
    <location>
        <begin position="804"/>
        <end position="941"/>
    </location>
</feature>
<keyword evidence="4" id="KW-0472">Membrane</keyword>
<gene>
    <name evidence="9" type="ORF">GOP47_0018540</name>
</gene>
<keyword evidence="2" id="KW-0934">Plastid</keyword>
<organism evidence="9 10">
    <name type="scientific">Adiantum capillus-veneris</name>
    <name type="common">Maidenhair fern</name>
    <dbReference type="NCBI Taxonomy" id="13818"/>
    <lineage>
        <taxon>Eukaryota</taxon>
        <taxon>Viridiplantae</taxon>
        <taxon>Streptophyta</taxon>
        <taxon>Embryophyta</taxon>
        <taxon>Tracheophyta</taxon>
        <taxon>Polypodiopsida</taxon>
        <taxon>Polypodiidae</taxon>
        <taxon>Polypodiales</taxon>
        <taxon>Pteridineae</taxon>
        <taxon>Pteridaceae</taxon>
        <taxon>Vittarioideae</taxon>
        <taxon>Adiantum</taxon>
    </lineage>
</organism>
<dbReference type="InterPro" id="IPR051701">
    <property type="entry name" value="Mito_OM_Translocase_MSP1"/>
</dbReference>
<dbReference type="GO" id="GO:0016887">
    <property type="term" value="F:ATP hydrolysis activity"/>
    <property type="evidence" value="ECO:0007669"/>
    <property type="project" value="InterPro"/>
</dbReference>
<protein>
    <recommendedName>
        <fullName evidence="8">AAA+ ATPase domain-containing protein</fullName>
    </recommendedName>
</protein>
<dbReference type="Proteomes" id="UP000886520">
    <property type="component" value="Chromosome 18"/>
</dbReference>
<reference evidence="9" key="1">
    <citation type="submission" date="2021-01" db="EMBL/GenBank/DDBJ databases">
        <title>Adiantum capillus-veneris genome.</title>
        <authorList>
            <person name="Fang Y."/>
            <person name="Liao Q."/>
        </authorList>
    </citation>
    <scope>NUCLEOTIDE SEQUENCE</scope>
    <source>
        <strain evidence="9">H3</strain>
        <tissue evidence="9">Leaf</tissue>
    </source>
</reference>
<keyword evidence="2" id="KW-0150">Chloroplast</keyword>
<name>A0A9D4UDE7_ADICA</name>
<feature type="compositionally biased region" description="Basic and acidic residues" evidence="7">
    <location>
        <begin position="107"/>
        <end position="116"/>
    </location>
</feature>
<evidence type="ECO:0000256" key="3">
    <source>
        <dbReference type="ARBA" id="ARBA00022741"/>
    </source>
</evidence>
<evidence type="ECO:0000256" key="2">
    <source>
        <dbReference type="ARBA" id="ARBA00022528"/>
    </source>
</evidence>
<evidence type="ECO:0000256" key="4">
    <source>
        <dbReference type="ARBA" id="ARBA00022787"/>
    </source>
</evidence>
<dbReference type="InterPro" id="IPR041569">
    <property type="entry name" value="AAA_lid_3"/>
</dbReference>
<dbReference type="PROSITE" id="PS00674">
    <property type="entry name" value="AAA"/>
    <property type="match status" value="1"/>
</dbReference>
<dbReference type="GO" id="GO:0005524">
    <property type="term" value="F:ATP binding"/>
    <property type="evidence" value="ECO:0007669"/>
    <property type="project" value="UniProtKB-KW"/>
</dbReference>
<dbReference type="InterPro" id="IPR003960">
    <property type="entry name" value="ATPase_AAA_CS"/>
</dbReference>
<keyword evidence="5" id="KW-0067">ATP-binding</keyword>
<evidence type="ECO:0000256" key="7">
    <source>
        <dbReference type="SAM" id="MobiDB-lite"/>
    </source>
</evidence>
<evidence type="ECO:0000313" key="9">
    <source>
        <dbReference type="EMBL" id="KAI5065916.1"/>
    </source>
</evidence>
<dbReference type="GO" id="GO:0005741">
    <property type="term" value="C:mitochondrial outer membrane"/>
    <property type="evidence" value="ECO:0007669"/>
    <property type="project" value="UniProtKB-SubCell"/>
</dbReference>
<dbReference type="Pfam" id="PF17862">
    <property type="entry name" value="AAA_lid_3"/>
    <property type="match status" value="1"/>
</dbReference>
<dbReference type="SUPFAM" id="SSF52540">
    <property type="entry name" value="P-loop containing nucleoside triphosphate hydrolases"/>
    <property type="match status" value="1"/>
</dbReference>
<sequence>MYKSAARANPALLRRSNKHAPCAYKHVVPKPIPLSGKFNNAAYHILGLKGPSFSPGHSIKRAPPVDTASSIVQWQKKWLVRPSLSIKEGINNAAATRSARMFSGKSKGKENIEKQDTNSLNPSKKQNGKEAGRTSKKPSNKRISEGHSSIKNTESSEANSAQRQEPLNVKSTVSDKRKRESSQSTISKCKVKQAEKKKVSIDTTTTKNVQDFERLQLLKGKLIRKLRRNWICWENIRDTLDDFPYYLHKNTRDLLLDCVAVRVKKHKFSRFGENLPNTSHLILLQGQPGTELYQEALVRAMARILRVSLLVADSSTLSAKDLKDDRHIAGLPPGENNLDNDEKALHIDRKVNRETVNLANLERVNQMLGCQVKILDLKSQKKKFDIPLKVLRFSTKEDRKEMSELVQVDNQNWENELKDLLVTGREEQLKKLGKKGEEFYKYWHDLIIGDHVRYKGSKALKAKSREKVRIGQEGFVSSISESLPWKVCVKFHGVAEDVFCDAAELEKVNSNGSDEAWLARFPELPIEALCKMVPYCGPVIVHFPDIQQWFSSVHPNGETLKDLLTKVDGPVVFIASSFKKETSVPMAAGTSMESMLGSFIFETQAEPSPPSKDDNILNEIFKIFKNVVKVLPPEEPHLLRVWQKELEENKKKATWIRNLMLLEESLEKNCMECAEILDINPFDMQLTSESADDVIGWARNMIYYSNQVQISEGRLLVEKSWLERSLVRLKDLKFANEEKISHVAGLVENVHEKSLASSVILAQEIGVKFDEVGALENVKSTLNELIVLPLKRPELFRKGNLRKTCKGVLLFGPPGTGKTLIAKAVATEAGANFINVSAASITSKWYGEDEKLVWALFALAKKLSPAVIFVDEVDSLLGSRNDTTEGEASRRIKTEFMAAWDGLQSNESEQILIFAATNRPFDLDDAVIRRLPRRILVDLPNAENRAKILRIILASEDLDSTFSYESLALQTEGYSGSDLKNLCVTAAYVPIRELLEAEQQESEVSLSGCHRAESIRPLCMNDFLQAKAKIGASVAYDAAAMIQIRQWNEQYGEGGSRWQKRIGFSHTDHAVLAKFSFPAVDLSLRMLFKVSSSLDFPFRERTDFSHTLNTGYKRRTHFPVRGDTMGVREAMRWRQPSSKPFSEERDP</sequence>
<evidence type="ECO:0000256" key="6">
    <source>
        <dbReference type="ARBA" id="ARBA00023128"/>
    </source>
</evidence>
<dbReference type="InterPro" id="IPR027417">
    <property type="entry name" value="P-loop_NTPase"/>
</dbReference>
<evidence type="ECO:0000313" key="10">
    <source>
        <dbReference type="Proteomes" id="UP000886520"/>
    </source>
</evidence>
<accession>A0A9D4UDE7</accession>
<dbReference type="Gene3D" id="1.10.8.60">
    <property type="match status" value="1"/>
</dbReference>
<dbReference type="EMBL" id="JABFUD020000018">
    <property type="protein sequence ID" value="KAI5065916.1"/>
    <property type="molecule type" value="Genomic_DNA"/>
</dbReference>
<evidence type="ECO:0000256" key="5">
    <source>
        <dbReference type="ARBA" id="ARBA00022840"/>
    </source>
</evidence>
<dbReference type="Gene3D" id="3.40.50.300">
    <property type="entry name" value="P-loop containing nucleotide triphosphate hydrolases"/>
    <property type="match status" value="1"/>
</dbReference>
<dbReference type="InterPro" id="IPR003593">
    <property type="entry name" value="AAA+_ATPase"/>
</dbReference>
<dbReference type="InterPro" id="IPR003959">
    <property type="entry name" value="ATPase_AAA_core"/>
</dbReference>
<comment type="caution">
    <text evidence="9">The sequence shown here is derived from an EMBL/GenBank/DDBJ whole genome shotgun (WGS) entry which is preliminary data.</text>
</comment>
<keyword evidence="6" id="KW-0496">Mitochondrion</keyword>